<dbReference type="AlphaFoldDB" id="A0AAD9UCU1"/>
<keyword evidence="2" id="KW-1185">Reference proteome</keyword>
<dbReference type="EMBL" id="JAODUO010000256">
    <property type="protein sequence ID" value="KAK2184698.1"/>
    <property type="molecule type" value="Genomic_DNA"/>
</dbReference>
<accession>A0AAD9UCU1</accession>
<comment type="caution">
    <text evidence="1">The sequence shown here is derived from an EMBL/GenBank/DDBJ whole genome shotgun (WGS) entry which is preliminary data.</text>
</comment>
<reference evidence="1" key="1">
    <citation type="journal article" date="2023" name="Mol. Biol. Evol.">
        <title>Third-Generation Sequencing Reveals the Adaptive Role of the Epigenome in Three Deep-Sea Polychaetes.</title>
        <authorList>
            <person name="Perez M."/>
            <person name="Aroh O."/>
            <person name="Sun Y."/>
            <person name="Lan Y."/>
            <person name="Juniper S.K."/>
            <person name="Young C.R."/>
            <person name="Angers B."/>
            <person name="Qian P.Y."/>
        </authorList>
    </citation>
    <scope>NUCLEOTIDE SEQUENCE</scope>
    <source>
        <strain evidence="1">R07B-5</strain>
    </source>
</reference>
<evidence type="ECO:0000313" key="1">
    <source>
        <dbReference type="EMBL" id="KAK2184698.1"/>
    </source>
</evidence>
<dbReference type="Proteomes" id="UP001209878">
    <property type="component" value="Unassembled WGS sequence"/>
</dbReference>
<name>A0AAD9UCU1_RIDPI</name>
<sequence length="45" mass="5191">MLVLKGSWAHEADLVHQVNRVFPGMMDPLALKVYQVQLGDRERLE</sequence>
<organism evidence="1 2">
    <name type="scientific">Ridgeia piscesae</name>
    <name type="common">Tubeworm</name>
    <dbReference type="NCBI Taxonomy" id="27915"/>
    <lineage>
        <taxon>Eukaryota</taxon>
        <taxon>Metazoa</taxon>
        <taxon>Spiralia</taxon>
        <taxon>Lophotrochozoa</taxon>
        <taxon>Annelida</taxon>
        <taxon>Polychaeta</taxon>
        <taxon>Sedentaria</taxon>
        <taxon>Canalipalpata</taxon>
        <taxon>Sabellida</taxon>
        <taxon>Siboglinidae</taxon>
        <taxon>Ridgeia</taxon>
    </lineage>
</organism>
<protein>
    <submittedName>
        <fullName evidence="1">Uncharacterized protein</fullName>
    </submittedName>
</protein>
<evidence type="ECO:0000313" key="2">
    <source>
        <dbReference type="Proteomes" id="UP001209878"/>
    </source>
</evidence>
<gene>
    <name evidence="1" type="ORF">NP493_256g02006</name>
</gene>
<proteinExistence type="predicted"/>